<dbReference type="Proteomes" id="UP000828390">
    <property type="component" value="Unassembled WGS sequence"/>
</dbReference>
<dbReference type="EMBL" id="JAIWYP010000008">
    <property type="protein sequence ID" value="KAH3782737.1"/>
    <property type="molecule type" value="Genomic_DNA"/>
</dbReference>
<evidence type="ECO:0000313" key="2">
    <source>
        <dbReference type="Proteomes" id="UP000828390"/>
    </source>
</evidence>
<dbReference type="AlphaFoldDB" id="A0A9D4IRW7"/>
<protein>
    <submittedName>
        <fullName evidence="1">Uncharacterized protein</fullName>
    </submittedName>
</protein>
<reference evidence="1" key="2">
    <citation type="submission" date="2020-11" db="EMBL/GenBank/DDBJ databases">
        <authorList>
            <person name="McCartney M.A."/>
            <person name="Auch B."/>
            <person name="Kono T."/>
            <person name="Mallez S."/>
            <person name="Becker A."/>
            <person name="Gohl D.M."/>
            <person name="Silverstein K.A.T."/>
            <person name="Koren S."/>
            <person name="Bechman K.B."/>
            <person name="Herman A."/>
            <person name="Abrahante J.E."/>
            <person name="Garbe J."/>
        </authorList>
    </citation>
    <scope>NUCLEOTIDE SEQUENCE</scope>
    <source>
        <strain evidence="1">Duluth1</strain>
        <tissue evidence="1">Whole animal</tissue>
    </source>
</reference>
<keyword evidence="2" id="KW-1185">Reference proteome</keyword>
<name>A0A9D4IRW7_DREPO</name>
<organism evidence="1 2">
    <name type="scientific">Dreissena polymorpha</name>
    <name type="common">Zebra mussel</name>
    <name type="synonym">Mytilus polymorpha</name>
    <dbReference type="NCBI Taxonomy" id="45954"/>
    <lineage>
        <taxon>Eukaryota</taxon>
        <taxon>Metazoa</taxon>
        <taxon>Spiralia</taxon>
        <taxon>Lophotrochozoa</taxon>
        <taxon>Mollusca</taxon>
        <taxon>Bivalvia</taxon>
        <taxon>Autobranchia</taxon>
        <taxon>Heteroconchia</taxon>
        <taxon>Euheterodonta</taxon>
        <taxon>Imparidentia</taxon>
        <taxon>Neoheterodontei</taxon>
        <taxon>Myida</taxon>
        <taxon>Dreissenoidea</taxon>
        <taxon>Dreissenidae</taxon>
        <taxon>Dreissena</taxon>
    </lineage>
</organism>
<reference evidence="1" key="1">
    <citation type="journal article" date="2019" name="bioRxiv">
        <title>The Genome of the Zebra Mussel, Dreissena polymorpha: A Resource for Invasive Species Research.</title>
        <authorList>
            <person name="McCartney M.A."/>
            <person name="Auch B."/>
            <person name="Kono T."/>
            <person name="Mallez S."/>
            <person name="Zhang Y."/>
            <person name="Obille A."/>
            <person name="Becker A."/>
            <person name="Abrahante J.E."/>
            <person name="Garbe J."/>
            <person name="Badalamenti J.P."/>
            <person name="Herman A."/>
            <person name="Mangelson H."/>
            <person name="Liachko I."/>
            <person name="Sullivan S."/>
            <person name="Sone E.D."/>
            <person name="Koren S."/>
            <person name="Silverstein K.A.T."/>
            <person name="Beckman K.B."/>
            <person name="Gohl D.M."/>
        </authorList>
    </citation>
    <scope>NUCLEOTIDE SEQUENCE</scope>
    <source>
        <strain evidence="1">Duluth1</strain>
        <tissue evidence="1">Whole animal</tissue>
    </source>
</reference>
<comment type="caution">
    <text evidence="1">The sequence shown here is derived from an EMBL/GenBank/DDBJ whole genome shotgun (WGS) entry which is preliminary data.</text>
</comment>
<sequence length="247" mass="27456">MSQTDIESKILDKMNTHGAVGCKLVFEYGKITHFCSSGDIAGEGTLGGFVRSETEGSADMNEHLVALISPHVANIPGTEYLNVGRNRIRLGPIRCMQYSQTIDIYPVKVDDLKIRSCNTRFRTESGEELYAKSGIEISRGAIVHIWGRSIRPGLGIVEEKDIERENGKLVVIRNRYPDREFAMPGDSGAMVCYYDAIEQVLYAVAMLMGPYTGENTHIRYVAQILHDGLRVLSSLNHCSLTLCEDSH</sequence>
<proteinExistence type="predicted"/>
<accession>A0A9D4IRW7</accession>
<evidence type="ECO:0000313" key="1">
    <source>
        <dbReference type="EMBL" id="KAH3782737.1"/>
    </source>
</evidence>
<gene>
    <name evidence="1" type="ORF">DPMN_160655</name>
</gene>